<evidence type="ECO:0000256" key="5">
    <source>
        <dbReference type="HAMAP-Rule" id="MF_00270"/>
    </source>
</evidence>
<dbReference type="GO" id="GO:0003735">
    <property type="term" value="F:structural constituent of ribosome"/>
    <property type="evidence" value="ECO:0007669"/>
    <property type="project" value="InterPro"/>
</dbReference>
<evidence type="ECO:0000256" key="6">
    <source>
        <dbReference type="RuleBase" id="RU003910"/>
    </source>
</evidence>
<reference evidence="7 8" key="1">
    <citation type="journal article" date="2016" name="Nat. Commun.">
        <title>Thousands of microbial genomes shed light on interconnected biogeochemical processes in an aquifer system.</title>
        <authorList>
            <person name="Anantharaman K."/>
            <person name="Brown C.T."/>
            <person name="Hug L.A."/>
            <person name="Sharon I."/>
            <person name="Castelle C.J."/>
            <person name="Probst A.J."/>
            <person name="Thomas B.C."/>
            <person name="Singh A."/>
            <person name="Wilkins M.J."/>
            <person name="Karaoz U."/>
            <person name="Brodie E.L."/>
            <person name="Williams K.H."/>
            <person name="Hubbard S.S."/>
            <person name="Banfield J.F."/>
        </authorList>
    </citation>
    <scope>NUCLEOTIDE SEQUENCE [LARGE SCALE GENOMIC DNA]</scope>
</reference>
<dbReference type="GO" id="GO:0070181">
    <property type="term" value="F:small ribosomal subunit rRNA binding"/>
    <property type="evidence" value="ECO:0007669"/>
    <property type="project" value="TreeGrafter"/>
</dbReference>
<keyword evidence="3 5" id="KW-0687">Ribonucleoprotein</keyword>
<sequence length="77" mass="8904">MSIKSRTKSCLLCVKSIEQLDFKETGFLRQFITPQAKIAPRRRTGTCALHQRRLARTIKQARIMGLLPFTTRVIDTR</sequence>
<dbReference type="InterPro" id="IPR018275">
    <property type="entry name" value="Ribosomal_bS18_CS"/>
</dbReference>
<accession>A0A1F7VJV1</accession>
<comment type="similarity">
    <text evidence="1 5 6">Belongs to the bacterial ribosomal protein bS18 family.</text>
</comment>
<proteinExistence type="inferred from homology"/>
<dbReference type="Proteomes" id="UP000177574">
    <property type="component" value="Unassembled WGS sequence"/>
</dbReference>
<keyword evidence="5" id="KW-0694">RNA-binding</keyword>
<dbReference type="SUPFAM" id="SSF46911">
    <property type="entry name" value="Ribosomal protein S18"/>
    <property type="match status" value="1"/>
</dbReference>
<keyword evidence="5" id="KW-0699">rRNA-binding</keyword>
<keyword evidence="2 5" id="KW-0689">Ribosomal protein</keyword>
<comment type="caution">
    <text evidence="7">The sequence shown here is derived from an EMBL/GenBank/DDBJ whole genome shotgun (WGS) entry which is preliminary data.</text>
</comment>
<gene>
    <name evidence="5" type="primary">rpsR</name>
    <name evidence="7" type="ORF">A3I45_01630</name>
</gene>
<dbReference type="GO" id="GO:0006412">
    <property type="term" value="P:translation"/>
    <property type="evidence" value="ECO:0007669"/>
    <property type="project" value="UniProtKB-UniRule"/>
</dbReference>
<dbReference type="InterPro" id="IPR001648">
    <property type="entry name" value="Ribosomal_bS18"/>
</dbReference>
<dbReference type="NCBIfam" id="TIGR00165">
    <property type="entry name" value="S18"/>
    <property type="match status" value="1"/>
</dbReference>
<dbReference type="EMBL" id="MGET01000008">
    <property type="protein sequence ID" value="OGL90237.1"/>
    <property type="molecule type" value="Genomic_DNA"/>
</dbReference>
<dbReference type="GO" id="GO:0005840">
    <property type="term" value="C:ribosome"/>
    <property type="evidence" value="ECO:0007669"/>
    <property type="project" value="UniProtKB-KW"/>
</dbReference>
<dbReference type="AlphaFoldDB" id="A0A1F7VJV1"/>
<organism evidence="7 8">
    <name type="scientific">Candidatus Uhrbacteria bacterium RIFCSPLOWO2_02_FULL_53_10</name>
    <dbReference type="NCBI Taxonomy" id="1802411"/>
    <lineage>
        <taxon>Bacteria</taxon>
        <taxon>Candidatus Uhriibacteriota</taxon>
    </lineage>
</organism>
<dbReference type="GO" id="GO:1990904">
    <property type="term" value="C:ribonucleoprotein complex"/>
    <property type="evidence" value="ECO:0007669"/>
    <property type="project" value="UniProtKB-KW"/>
</dbReference>
<evidence type="ECO:0000256" key="1">
    <source>
        <dbReference type="ARBA" id="ARBA00005589"/>
    </source>
</evidence>
<comment type="subunit">
    <text evidence="5">Part of the 30S ribosomal subunit. Forms a tight heterodimer with protein bS6.</text>
</comment>
<dbReference type="PANTHER" id="PTHR13479:SF40">
    <property type="entry name" value="SMALL RIBOSOMAL SUBUNIT PROTEIN BS18M"/>
    <property type="match status" value="1"/>
</dbReference>
<dbReference type="PROSITE" id="PS00057">
    <property type="entry name" value="RIBOSOMAL_S18"/>
    <property type="match status" value="1"/>
</dbReference>
<dbReference type="Pfam" id="PF01084">
    <property type="entry name" value="Ribosomal_S18"/>
    <property type="match status" value="1"/>
</dbReference>
<dbReference type="Gene3D" id="4.10.640.10">
    <property type="entry name" value="Ribosomal protein S18"/>
    <property type="match status" value="1"/>
</dbReference>
<dbReference type="PRINTS" id="PR00974">
    <property type="entry name" value="RIBOSOMALS18"/>
</dbReference>
<dbReference type="InterPro" id="IPR036870">
    <property type="entry name" value="Ribosomal_bS18_sf"/>
</dbReference>
<evidence type="ECO:0000313" key="7">
    <source>
        <dbReference type="EMBL" id="OGL90237.1"/>
    </source>
</evidence>
<evidence type="ECO:0000256" key="4">
    <source>
        <dbReference type="ARBA" id="ARBA00035141"/>
    </source>
</evidence>
<evidence type="ECO:0000313" key="8">
    <source>
        <dbReference type="Proteomes" id="UP000177574"/>
    </source>
</evidence>
<evidence type="ECO:0000256" key="3">
    <source>
        <dbReference type="ARBA" id="ARBA00023274"/>
    </source>
</evidence>
<dbReference type="PANTHER" id="PTHR13479">
    <property type="entry name" value="30S RIBOSOMAL PROTEIN S18"/>
    <property type="match status" value="1"/>
</dbReference>
<dbReference type="HAMAP" id="MF_00270">
    <property type="entry name" value="Ribosomal_bS18"/>
    <property type="match status" value="1"/>
</dbReference>
<name>A0A1F7VJV1_9BACT</name>
<evidence type="ECO:0000256" key="2">
    <source>
        <dbReference type="ARBA" id="ARBA00022980"/>
    </source>
</evidence>
<protein>
    <recommendedName>
        <fullName evidence="4 5">Small ribosomal subunit protein bS18</fullName>
    </recommendedName>
</protein>
<comment type="function">
    <text evidence="5">Binds as a heterodimer with protein bS6 to the central domain of the 16S rRNA, where it helps stabilize the platform of the 30S subunit.</text>
</comment>